<dbReference type="EMBL" id="JAULUE010002065">
    <property type="protein sequence ID" value="KAK5878530.1"/>
    <property type="molecule type" value="Genomic_DNA"/>
</dbReference>
<dbReference type="Proteomes" id="UP001335648">
    <property type="component" value="Unassembled WGS sequence"/>
</dbReference>
<reference evidence="1 2" key="1">
    <citation type="journal article" date="2023" name="Mol. Biol. Evol.">
        <title>Genomics of Secondarily Temperate Adaptation in the Only Non-Antarctic Icefish.</title>
        <authorList>
            <person name="Rivera-Colon A.G."/>
            <person name="Rayamajhi N."/>
            <person name="Minhas B.F."/>
            <person name="Madrigal G."/>
            <person name="Bilyk K.T."/>
            <person name="Yoon V."/>
            <person name="Hune M."/>
            <person name="Gregory S."/>
            <person name="Cheng C.H.C."/>
            <person name="Catchen J.M."/>
        </authorList>
    </citation>
    <scope>NUCLEOTIDE SEQUENCE [LARGE SCALE GENOMIC DNA]</scope>
    <source>
        <strain evidence="1">JC2023a</strain>
    </source>
</reference>
<accession>A0AAN8B4X1</accession>
<keyword evidence="2" id="KW-1185">Reference proteome</keyword>
<gene>
    <name evidence="1" type="ORF">CesoFtcFv8_023929</name>
</gene>
<proteinExistence type="predicted"/>
<dbReference type="AlphaFoldDB" id="A0AAN8B4X1"/>
<comment type="caution">
    <text evidence="1">The sequence shown here is derived from an EMBL/GenBank/DDBJ whole genome shotgun (WGS) entry which is preliminary data.</text>
</comment>
<sequence length="87" mass="9654">MLCSCKQSLCCLSAPTLALCPPPRPHPDPERCPPPAQRSMLIYLLSPRSSAPSLYLFGPVFSGRLMPQSSAWHRFVRLLDGTVCRRS</sequence>
<evidence type="ECO:0000313" key="2">
    <source>
        <dbReference type="Proteomes" id="UP001335648"/>
    </source>
</evidence>
<protein>
    <submittedName>
        <fullName evidence="1">Uncharacterized protein</fullName>
    </submittedName>
</protein>
<evidence type="ECO:0000313" key="1">
    <source>
        <dbReference type="EMBL" id="KAK5878530.1"/>
    </source>
</evidence>
<name>A0AAN8B4X1_9TELE</name>
<organism evidence="1 2">
    <name type="scientific">Champsocephalus esox</name>
    <name type="common">pike icefish</name>
    <dbReference type="NCBI Taxonomy" id="159716"/>
    <lineage>
        <taxon>Eukaryota</taxon>
        <taxon>Metazoa</taxon>
        <taxon>Chordata</taxon>
        <taxon>Craniata</taxon>
        <taxon>Vertebrata</taxon>
        <taxon>Euteleostomi</taxon>
        <taxon>Actinopterygii</taxon>
        <taxon>Neopterygii</taxon>
        <taxon>Teleostei</taxon>
        <taxon>Neoteleostei</taxon>
        <taxon>Acanthomorphata</taxon>
        <taxon>Eupercaria</taxon>
        <taxon>Perciformes</taxon>
        <taxon>Notothenioidei</taxon>
        <taxon>Channichthyidae</taxon>
        <taxon>Champsocephalus</taxon>
    </lineage>
</organism>